<evidence type="ECO:0000256" key="9">
    <source>
        <dbReference type="RuleBase" id="RU003465"/>
    </source>
</evidence>
<keyword evidence="6" id="KW-0460">Magnesium</keyword>
<comment type="cofactor">
    <cofactor evidence="1">
        <name>Mn(2+)</name>
        <dbReference type="ChEBI" id="CHEBI:29035"/>
    </cofactor>
</comment>
<evidence type="ECO:0000256" key="2">
    <source>
        <dbReference type="ARBA" id="ARBA00001946"/>
    </source>
</evidence>
<dbReference type="SMART" id="SM00332">
    <property type="entry name" value="PP2Cc"/>
    <property type="match status" value="1"/>
</dbReference>
<feature type="domain" description="PPM-type phosphatase" evidence="10">
    <location>
        <begin position="91"/>
        <end position="321"/>
    </location>
</feature>
<dbReference type="EMBL" id="JAXUIC010000009">
    <property type="protein sequence ID" value="KAK4571310.1"/>
    <property type="molecule type" value="Genomic_DNA"/>
</dbReference>
<evidence type="ECO:0000256" key="7">
    <source>
        <dbReference type="ARBA" id="ARBA00022912"/>
    </source>
</evidence>
<keyword evidence="7 9" id="KW-0904">Protein phosphatase</keyword>
<dbReference type="Gene3D" id="3.60.40.10">
    <property type="entry name" value="PPM-type phosphatase domain"/>
    <property type="match status" value="1"/>
</dbReference>
<name>A0AAN7EHH9_QUERU</name>
<comment type="caution">
    <text evidence="11">The sequence shown here is derived from an EMBL/GenBank/DDBJ whole genome shotgun (WGS) entry which is preliminary data.</text>
</comment>
<dbReference type="GO" id="GO:0046872">
    <property type="term" value="F:metal ion binding"/>
    <property type="evidence" value="ECO:0007669"/>
    <property type="project" value="UniProtKB-KW"/>
</dbReference>
<evidence type="ECO:0000256" key="1">
    <source>
        <dbReference type="ARBA" id="ARBA00001936"/>
    </source>
</evidence>
<evidence type="ECO:0000256" key="4">
    <source>
        <dbReference type="ARBA" id="ARBA00022723"/>
    </source>
</evidence>
<evidence type="ECO:0000256" key="6">
    <source>
        <dbReference type="ARBA" id="ARBA00022842"/>
    </source>
</evidence>
<dbReference type="PROSITE" id="PS51746">
    <property type="entry name" value="PPM_2"/>
    <property type="match status" value="1"/>
</dbReference>
<dbReference type="InterPro" id="IPR015655">
    <property type="entry name" value="PP2C"/>
</dbReference>
<gene>
    <name evidence="11" type="ORF">RGQ29_029922</name>
</gene>
<evidence type="ECO:0000313" key="11">
    <source>
        <dbReference type="EMBL" id="KAK4571310.1"/>
    </source>
</evidence>
<dbReference type="PROSITE" id="PS01032">
    <property type="entry name" value="PPM_1"/>
    <property type="match status" value="1"/>
</dbReference>
<dbReference type="Pfam" id="PF00481">
    <property type="entry name" value="PP2C"/>
    <property type="match status" value="1"/>
</dbReference>
<evidence type="ECO:0000313" key="12">
    <source>
        <dbReference type="Proteomes" id="UP001324115"/>
    </source>
</evidence>
<dbReference type="AlphaFoldDB" id="A0AAN7EHH9"/>
<reference evidence="11 12" key="1">
    <citation type="journal article" date="2023" name="G3 (Bethesda)">
        <title>A haplotype-resolved chromosome-scale genome for Quercus rubra L. provides insights into the genetics of adaptive traits for red oak species.</title>
        <authorList>
            <person name="Kapoor B."/>
            <person name="Jenkins J."/>
            <person name="Schmutz J."/>
            <person name="Zhebentyayeva T."/>
            <person name="Kuelheim C."/>
            <person name="Coggeshall M."/>
            <person name="Heim C."/>
            <person name="Lasky J.R."/>
            <person name="Leites L."/>
            <person name="Islam-Faridi N."/>
            <person name="Romero-Severson J."/>
            <person name="DeLeo V.L."/>
            <person name="Lucas S.M."/>
            <person name="Lazic D."/>
            <person name="Gailing O."/>
            <person name="Carlson J."/>
            <person name="Staton M."/>
        </authorList>
    </citation>
    <scope>NUCLEOTIDE SEQUENCE [LARGE SCALE GENOMIC DNA]</scope>
    <source>
        <strain evidence="11">Pseudo-F2</strain>
    </source>
</reference>
<dbReference type="GO" id="GO:0004722">
    <property type="term" value="F:protein serine/threonine phosphatase activity"/>
    <property type="evidence" value="ECO:0007669"/>
    <property type="project" value="UniProtKB-EC"/>
</dbReference>
<accession>A0AAN7EHH9</accession>
<dbReference type="SMART" id="SM00331">
    <property type="entry name" value="PP2C_SIG"/>
    <property type="match status" value="1"/>
</dbReference>
<dbReference type="CDD" id="cd00143">
    <property type="entry name" value="PP2Cc"/>
    <property type="match status" value="1"/>
</dbReference>
<dbReference type="PANTHER" id="PTHR47992">
    <property type="entry name" value="PROTEIN PHOSPHATASE"/>
    <property type="match status" value="1"/>
</dbReference>
<dbReference type="InterPro" id="IPR036457">
    <property type="entry name" value="PPM-type-like_dom_sf"/>
</dbReference>
<evidence type="ECO:0000256" key="8">
    <source>
        <dbReference type="ARBA" id="ARBA00023211"/>
    </source>
</evidence>
<dbReference type="Proteomes" id="UP001324115">
    <property type="component" value="Unassembled WGS sequence"/>
</dbReference>
<keyword evidence="12" id="KW-1185">Reference proteome</keyword>
<dbReference type="InterPro" id="IPR001932">
    <property type="entry name" value="PPM-type_phosphatase-like_dom"/>
</dbReference>
<protein>
    <recommendedName>
        <fullName evidence="3">protein-serine/threonine phosphatase</fullName>
        <ecNumber evidence="3">3.1.3.16</ecNumber>
    </recommendedName>
</protein>
<keyword evidence="4" id="KW-0479">Metal-binding</keyword>
<comment type="similarity">
    <text evidence="9">Belongs to the PP2C family.</text>
</comment>
<evidence type="ECO:0000256" key="3">
    <source>
        <dbReference type="ARBA" id="ARBA00013081"/>
    </source>
</evidence>
<dbReference type="SUPFAM" id="SSF81606">
    <property type="entry name" value="PP2C-like"/>
    <property type="match status" value="1"/>
</dbReference>
<sequence>MQLLHRNVIAQAGCIGVFSKSIVQSCCRRRSLHVGLGLNYLWNRQFRTSLRMMVDASATEERRPIIDVLHEKDEDGGFATGGWKSEDAKLSCGYSSFRGKRATMEDFYDIKTSKIDGQTVCLFGIFDGHGGSRAAEYLKEHLFENLMKHPKFIIDTNWLLLAGETYQQTDAAFLDSERDTYRDDGSTASTAVLVGNHLYVANVGDSRTVVSKAGKDHKPNRIDDRKRIERVGGILAMSRAFGNRMLKQFVVAEPEIQDQEIDEEFELLVLASDGLWDVVPNDDAVSLALTEEEPEAAARKLTETAFSRGSADNITCIVVKFHRDTADPASPQHD</sequence>
<comment type="cofactor">
    <cofactor evidence="2">
        <name>Mg(2+)</name>
        <dbReference type="ChEBI" id="CHEBI:18420"/>
    </cofactor>
</comment>
<dbReference type="InterPro" id="IPR000222">
    <property type="entry name" value="PP2C_BS"/>
</dbReference>
<evidence type="ECO:0000259" key="10">
    <source>
        <dbReference type="PROSITE" id="PS51746"/>
    </source>
</evidence>
<organism evidence="11 12">
    <name type="scientific">Quercus rubra</name>
    <name type="common">Northern red oak</name>
    <name type="synonym">Quercus borealis</name>
    <dbReference type="NCBI Taxonomy" id="3512"/>
    <lineage>
        <taxon>Eukaryota</taxon>
        <taxon>Viridiplantae</taxon>
        <taxon>Streptophyta</taxon>
        <taxon>Embryophyta</taxon>
        <taxon>Tracheophyta</taxon>
        <taxon>Spermatophyta</taxon>
        <taxon>Magnoliopsida</taxon>
        <taxon>eudicotyledons</taxon>
        <taxon>Gunneridae</taxon>
        <taxon>Pentapetalae</taxon>
        <taxon>rosids</taxon>
        <taxon>fabids</taxon>
        <taxon>Fagales</taxon>
        <taxon>Fagaceae</taxon>
        <taxon>Quercus</taxon>
    </lineage>
</organism>
<keyword evidence="8" id="KW-0464">Manganese</keyword>
<proteinExistence type="inferred from homology"/>
<keyword evidence="5 9" id="KW-0378">Hydrolase</keyword>
<dbReference type="EC" id="3.1.3.16" evidence="3"/>
<evidence type="ECO:0000256" key="5">
    <source>
        <dbReference type="ARBA" id="ARBA00022801"/>
    </source>
</evidence>